<reference evidence="2" key="2">
    <citation type="submission" date="2020-05" db="UniProtKB">
        <authorList>
            <consortium name="EnsemblMetazoa"/>
        </authorList>
    </citation>
    <scope>IDENTIFICATION</scope>
    <source>
        <strain evidence="2">IAEA</strain>
    </source>
</reference>
<evidence type="ECO:0000313" key="2">
    <source>
        <dbReference type="EnsemblMetazoa" id="GPPI038105-PA"/>
    </source>
</evidence>
<reference evidence="3" key="1">
    <citation type="submission" date="2015-01" db="EMBL/GenBank/DDBJ databases">
        <authorList>
            <person name="Aksoy S."/>
            <person name="Warren W."/>
            <person name="Wilson R.K."/>
        </authorList>
    </citation>
    <scope>NUCLEOTIDE SEQUENCE [LARGE SCALE GENOMIC DNA]</scope>
    <source>
        <strain evidence="3">IAEA</strain>
    </source>
</reference>
<evidence type="ECO:0000313" key="3">
    <source>
        <dbReference type="Proteomes" id="UP000092460"/>
    </source>
</evidence>
<dbReference type="VEuPathDB" id="VectorBase:GPPI038105"/>
<proteinExistence type="predicted"/>
<keyword evidence="3" id="KW-1185">Reference proteome</keyword>
<feature type="region of interest" description="Disordered" evidence="1">
    <location>
        <begin position="21"/>
        <end position="45"/>
    </location>
</feature>
<dbReference type="AlphaFoldDB" id="A0A1B0BRA3"/>
<organism evidence="2 3">
    <name type="scientific">Glossina palpalis gambiensis</name>
    <dbReference type="NCBI Taxonomy" id="67801"/>
    <lineage>
        <taxon>Eukaryota</taxon>
        <taxon>Metazoa</taxon>
        <taxon>Ecdysozoa</taxon>
        <taxon>Arthropoda</taxon>
        <taxon>Hexapoda</taxon>
        <taxon>Insecta</taxon>
        <taxon>Pterygota</taxon>
        <taxon>Neoptera</taxon>
        <taxon>Endopterygota</taxon>
        <taxon>Diptera</taxon>
        <taxon>Brachycera</taxon>
        <taxon>Muscomorpha</taxon>
        <taxon>Hippoboscoidea</taxon>
        <taxon>Glossinidae</taxon>
        <taxon>Glossina</taxon>
    </lineage>
</organism>
<feature type="compositionally biased region" description="Acidic residues" evidence="1">
    <location>
        <begin position="29"/>
        <end position="41"/>
    </location>
</feature>
<dbReference type="Proteomes" id="UP000092460">
    <property type="component" value="Unassembled WGS sequence"/>
</dbReference>
<protein>
    <submittedName>
        <fullName evidence="2">Uncharacterized protein</fullName>
    </submittedName>
</protein>
<dbReference type="EMBL" id="JXJN01019007">
    <property type="status" value="NOT_ANNOTATED_CDS"/>
    <property type="molecule type" value="Genomic_DNA"/>
</dbReference>
<name>A0A1B0BRA3_9MUSC</name>
<sequence length="155" mass="17393">MISKLVLKSRSREYAMSPTCVLSSKSSSEEIEEEEELEDESKGEGNCSFVSTLLPSGSSITNAKMWLDRFLIVLRLSFSRGVNGDLSRFKLCVKFNVALLMWTRPGIPVVSRQFAMLTSVDQTSYCHFDDPIIPASKLPECMPIRISTSRFLTVL</sequence>
<evidence type="ECO:0000256" key="1">
    <source>
        <dbReference type="SAM" id="MobiDB-lite"/>
    </source>
</evidence>
<dbReference type="EnsemblMetazoa" id="GPPI038105-RA">
    <property type="protein sequence ID" value="GPPI038105-PA"/>
    <property type="gene ID" value="GPPI038105"/>
</dbReference>
<accession>A0A1B0BRA3</accession>